<sequence length="543" mass="58581">MIARNLFPTMILCLLTALPRTGHGATLEVAASNPIAESCATEPLVRNFAEFILPSHCRYGDRDMGLAEFSEILRPHADIPSWDGSDLPTVYGQYSALFSNDGSFGPMERHLFAAVQTLNFGRLIRLTGKIERGDAEALRALLTRGDILNCVSDGFCPHSATLSLDSPGGSLAEALKLAEVVREFQLVTLLEDRATCASACIFPFVAGYTDYAGDFHPRRFAFASAKIGVHQPSVDVPDGSYDAEQLRTALGLMDIAKSEAVRQFLSARIDMSVLRQMYDTPASRLSFLSQGRKARIASLLGRGPLVASSVSRRLALDVCASAFEAMGAPPVPDLLRNLRSGEDSFVTFTDTLDFACYAARLPDNRWHVDICETQDSCHLVYCTGFAPEYGSCPLFGNNLSPEDMGEYDRSGLVRAVFALSRSRLLRQARVQALDHFARIPEWARDSDDPFLSGPAEVLALPSEFCGMVDFNDPAIAAELQTRLNAAGFDAGPADGLPGRKTLAAVAEANSALLGRVGTTPSSELLIALGAAPDEVTRKALCAD</sequence>
<name>A0ABU6HDT7_9RHOB</name>
<dbReference type="SUPFAM" id="SSF52096">
    <property type="entry name" value="ClpP/crotonase"/>
    <property type="match status" value="1"/>
</dbReference>
<dbReference type="Gene3D" id="3.90.226.10">
    <property type="entry name" value="2-enoyl-CoA Hydratase, Chain A, domain 1"/>
    <property type="match status" value="1"/>
</dbReference>
<evidence type="ECO:0000256" key="1">
    <source>
        <dbReference type="SAM" id="SignalP"/>
    </source>
</evidence>
<dbReference type="EMBL" id="JAYLLH010000004">
    <property type="protein sequence ID" value="MEC3860629.1"/>
    <property type="molecule type" value="Genomic_DNA"/>
</dbReference>
<keyword evidence="3" id="KW-1185">Reference proteome</keyword>
<proteinExistence type="predicted"/>
<evidence type="ECO:0000313" key="2">
    <source>
        <dbReference type="EMBL" id="MEC3860629.1"/>
    </source>
</evidence>
<comment type="caution">
    <text evidence="2">The sequence shown here is derived from an EMBL/GenBank/DDBJ whole genome shotgun (WGS) entry which is preliminary data.</text>
</comment>
<evidence type="ECO:0008006" key="4">
    <source>
        <dbReference type="Google" id="ProtNLM"/>
    </source>
</evidence>
<gene>
    <name evidence="2" type="ORF">VK792_04980</name>
</gene>
<organism evidence="2 3">
    <name type="scientific">Mesobacterium hydrothermale</name>
    <dbReference type="NCBI Taxonomy" id="3111907"/>
    <lineage>
        <taxon>Bacteria</taxon>
        <taxon>Pseudomonadati</taxon>
        <taxon>Pseudomonadota</taxon>
        <taxon>Alphaproteobacteria</taxon>
        <taxon>Rhodobacterales</taxon>
        <taxon>Roseobacteraceae</taxon>
        <taxon>Mesobacterium</taxon>
    </lineage>
</organism>
<reference evidence="2 3" key="1">
    <citation type="submission" date="2024-01" db="EMBL/GenBank/DDBJ databases">
        <title>Mesobacterium rodlantinim sp. nov., isolated from shallow sea hydrothermal systems off Kueishantao Island.</title>
        <authorList>
            <person name="Su Z."/>
            <person name="Tang K."/>
        </authorList>
    </citation>
    <scope>NUCLEOTIDE SEQUENCE [LARGE SCALE GENOMIC DNA]</scope>
    <source>
        <strain evidence="2 3">TK19101</strain>
    </source>
</reference>
<dbReference type="RefSeq" id="WP_326296250.1">
    <property type="nucleotide sequence ID" value="NZ_JAYLLH010000004.1"/>
</dbReference>
<evidence type="ECO:0000313" key="3">
    <source>
        <dbReference type="Proteomes" id="UP001348149"/>
    </source>
</evidence>
<dbReference type="Proteomes" id="UP001348149">
    <property type="component" value="Unassembled WGS sequence"/>
</dbReference>
<dbReference type="InterPro" id="IPR029045">
    <property type="entry name" value="ClpP/crotonase-like_dom_sf"/>
</dbReference>
<protein>
    <recommendedName>
        <fullName evidence="4">Peptidoglycan binding-like domain-containing protein</fullName>
    </recommendedName>
</protein>
<feature type="signal peptide" evidence="1">
    <location>
        <begin position="1"/>
        <end position="24"/>
    </location>
</feature>
<keyword evidence="1" id="KW-0732">Signal</keyword>
<feature type="chain" id="PRO_5046590943" description="Peptidoglycan binding-like domain-containing protein" evidence="1">
    <location>
        <begin position="25"/>
        <end position="543"/>
    </location>
</feature>
<accession>A0ABU6HDT7</accession>